<name>A0A918PVF1_9ACTN</name>
<comment type="caution">
    <text evidence="3">The sequence shown here is derived from an EMBL/GenBank/DDBJ whole genome shotgun (WGS) entry which is preliminary data.</text>
</comment>
<feature type="transmembrane region" description="Helical" evidence="2">
    <location>
        <begin position="335"/>
        <end position="355"/>
    </location>
</feature>
<feature type="transmembrane region" description="Helical" evidence="2">
    <location>
        <begin position="59"/>
        <end position="87"/>
    </location>
</feature>
<keyword evidence="2" id="KW-0472">Membrane</keyword>
<keyword evidence="4" id="KW-1185">Reference proteome</keyword>
<feature type="compositionally biased region" description="Basic residues" evidence="1">
    <location>
        <begin position="254"/>
        <end position="263"/>
    </location>
</feature>
<gene>
    <name evidence="3" type="ORF">GCM10010365_50580</name>
</gene>
<dbReference type="EMBL" id="BMVW01000011">
    <property type="protein sequence ID" value="GGZ24223.1"/>
    <property type="molecule type" value="Genomic_DNA"/>
</dbReference>
<evidence type="ECO:0000313" key="4">
    <source>
        <dbReference type="Proteomes" id="UP000622166"/>
    </source>
</evidence>
<feature type="compositionally biased region" description="Basic and acidic residues" evidence="1">
    <location>
        <begin position="92"/>
        <end position="101"/>
    </location>
</feature>
<sequence length="550" mass="56953">MTELSTEPVAVAAAPPVPPPPPPAPAVKTSPAAEVDHTPGGWPIVPLALSGANTTVGMVAAASLVGGPIGAMVAATGAVVLGTVAATRTPNPRREARREAARAAGRSAVRTTAQRSTGAGGNRTGGRSSASHANRAGGRSLASRAGSGGRPGGMPGQQRRGTGSTTARHASTGTAGKTGGKNTGHGTSKHTPAKGVGGKAPGRVGQVKALRAAQQAAAGSRAGQRAQTTAARRAVADARRTAKTPNSTAATSRAGHRATHHTGNRSGLTGRMLGSAVRKARTARDKAIGKNRAARDNKARATVDSQRAQVRKAPARRAARQALRRSAAHYQGRRLLAVVLALPLGLLGCLTTWFGRKFDISWLMYPGRRLFWRLVRTAAEQRAERDAAIRAKQRADEAAADAEAAEDGTEGIADGVERPATKVPSNTTSEVSGGEHVSGFRFEEAAAEMEQAASQYDPENAMEILAMVEGLPAALTSVANVMKILAERSDSEFPLEKEVADGFNDIFGALMSAVAVAEDMGPLFRQAHEQDIARHEDPRNGTEAEKGWNV</sequence>
<dbReference type="RefSeq" id="WP_189862850.1">
    <property type="nucleotide sequence ID" value="NZ_BMVW01000011.1"/>
</dbReference>
<accession>A0A918PVF1</accession>
<reference evidence="3" key="1">
    <citation type="journal article" date="2014" name="Int. J. Syst. Evol. Microbiol.">
        <title>Complete genome sequence of Corynebacterium casei LMG S-19264T (=DSM 44701T), isolated from a smear-ripened cheese.</title>
        <authorList>
            <consortium name="US DOE Joint Genome Institute (JGI-PGF)"/>
            <person name="Walter F."/>
            <person name="Albersmeier A."/>
            <person name="Kalinowski J."/>
            <person name="Ruckert C."/>
        </authorList>
    </citation>
    <scope>NUCLEOTIDE SEQUENCE</scope>
    <source>
        <strain evidence="3">JCM 4815</strain>
    </source>
</reference>
<feature type="compositionally biased region" description="Acidic residues" evidence="1">
    <location>
        <begin position="398"/>
        <end position="409"/>
    </location>
</feature>
<feature type="compositionally biased region" description="Low complexity" evidence="1">
    <location>
        <begin position="102"/>
        <end position="113"/>
    </location>
</feature>
<organism evidence="3 4">
    <name type="scientific">Streptomyces poonensis</name>
    <dbReference type="NCBI Taxonomy" id="68255"/>
    <lineage>
        <taxon>Bacteria</taxon>
        <taxon>Bacillati</taxon>
        <taxon>Actinomycetota</taxon>
        <taxon>Actinomycetes</taxon>
        <taxon>Kitasatosporales</taxon>
        <taxon>Streptomycetaceae</taxon>
        <taxon>Streptomyces</taxon>
    </lineage>
</organism>
<feature type="region of interest" description="Disordered" evidence="1">
    <location>
        <begin position="89"/>
        <end position="270"/>
    </location>
</feature>
<evidence type="ECO:0000256" key="1">
    <source>
        <dbReference type="SAM" id="MobiDB-lite"/>
    </source>
</evidence>
<evidence type="ECO:0000313" key="3">
    <source>
        <dbReference type="EMBL" id="GGZ24223.1"/>
    </source>
</evidence>
<feature type="compositionally biased region" description="Low complexity" evidence="1">
    <location>
        <begin position="156"/>
        <end position="175"/>
    </location>
</feature>
<feature type="region of interest" description="Disordered" evidence="1">
    <location>
        <begin position="398"/>
        <end position="435"/>
    </location>
</feature>
<evidence type="ECO:0000256" key="2">
    <source>
        <dbReference type="SAM" id="Phobius"/>
    </source>
</evidence>
<feature type="compositionally biased region" description="Low complexity" evidence="1">
    <location>
        <begin position="135"/>
        <end position="145"/>
    </location>
</feature>
<feature type="compositionally biased region" description="Low complexity" evidence="1">
    <location>
        <begin position="209"/>
        <end position="233"/>
    </location>
</feature>
<feature type="region of interest" description="Disordered" evidence="1">
    <location>
        <begin position="1"/>
        <end position="38"/>
    </location>
</feature>
<reference evidence="3" key="2">
    <citation type="submission" date="2020-09" db="EMBL/GenBank/DDBJ databases">
        <authorList>
            <person name="Sun Q."/>
            <person name="Ohkuma M."/>
        </authorList>
    </citation>
    <scope>NUCLEOTIDE SEQUENCE</scope>
    <source>
        <strain evidence="3">JCM 4815</strain>
    </source>
</reference>
<feature type="compositionally biased region" description="Gly residues" evidence="1">
    <location>
        <begin position="146"/>
        <end position="155"/>
    </location>
</feature>
<dbReference type="AlphaFoldDB" id="A0A918PVF1"/>
<proteinExistence type="predicted"/>
<keyword evidence="2" id="KW-0812">Transmembrane</keyword>
<dbReference type="Proteomes" id="UP000622166">
    <property type="component" value="Unassembled WGS sequence"/>
</dbReference>
<feature type="compositionally biased region" description="Pro residues" evidence="1">
    <location>
        <begin position="15"/>
        <end position="25"/>
    </location>
</feature>
<keyword evidence="2" id="KW-1133">Transmembrane helix</keyword>
<protein>
    <submittedName>
        <fullName evidence="3">Uncharacterized protein</fullName>
    </submittedName>
</protein>